<dbReference type="Pfam" id="PF17168">
    <property type="entry name" value="DUF5127"/>
    <property type="match status" value="1"/>
</dbReference>
<keyword evidence="6" id="KW-1185">Reference proteome</keyword>
<name>A0A5B9WEY9_9BACT</name>
<feature type="chain" id="PRO_5022902599" description="Glutaminase" evidence="1">
    <location>
        <begin position="28"/>
        <end position="892"/>
    </location>
</feature>
<sequence length="892" mass="97049" precursor="true">MNRPSPRRPHAPLLALGLAIAAGLALAATAPVAAADEAYPLAPAGFRPPAVPLVTHDPYFSVWSAADRLTDDVTRHWTGAPMPLASLVRIDGKAYRLMGPEPKSVPALPQASVDVRPTRTIYAFANDEVQVELTFLELAVPTNLDMLASPITYVIWKARSKDGKAHEVSAFLSAGARLAVHSDDQEVAWSREDSGPIRALKLGTTRQPILERRGDATRIDWGYLYLATGNTSGALVAASASAAADAFAKDGTLPPKDDARQPRKAGDDAPALALAIPLQPAEGEADAGAKTAVAMLGYDDVYAIDYMGDWLKSYWKSKESGRTFGLVLLRHHLSLATFDSFCAFFDRQLAAAAIQAGGEKYARMLALAHRQSLAGGKLVADADGMPLWFPKENSSNGCIGTVDVIYPQFPHLLLYNLTLAKASIVPILDYAASPRWKFPFAPHDVGTYPAATGQVYGGGERTEVDQMPVEESGNMLILVAAIAQAEKSADFASKYWTQLTQWAKYCEEQGFDPANQLCTDDFAGHLARNANLSIKAILGLACYGKLAGLRGDQATADRYGELARNLAVKWTEMAGAGDHYRLTFDPKESWSQKYNLVWDKILGLGVFPEEVARKELAFYAGKVEKYGLPLDSRKKFTKGDWLVWTATLCPDRAGFERLIDPLYAFANETPDRVAFSDWYWTDSGKEAGFRARPVIGGIFIRLLTDARPYWDASLEAARLNAPGMGNDWAPLPAVRKMLTLVPTARDQVSTWRYALAAPAAGWMSRDFDDREWKEAPAGFGTRGTPGAEVRTVWNTPEIWLRRDFDLPAGGLEGDPSALRLVLHHDEDAEVYLNGVLAASVGGFTGDYAPVRLRPEALQALKPGRNTLAVHCRQTTGGQYIDVGLGRLETVAP</sequence>
<evidence type="ECO:0000256" key="1">
    <source>
        <dbReference type="SAM" id="SignalP"/>
    </source>
</evidence>
<dbReference type="Pfam" id="PF16335">
    <property type="entry name" value="GtaA_6_Hairpin"/>
    <property type="match status" value="1"/>
</dbReference>
<dbReference type="AlphaFoldDB" id="A0A5B9WEY9"/>
<dbReference type="RefSeq" id="WP_210420340.1">
    <property type="nucleotide sequence ID" value="NZ_CP042997.1"/>
</dbReference>
<feature type="domain" description="DUF4964" evidence="2">
    <location>
        <begin position="44"/>
        <end position="101"/>
    </location>
</feature>
<dbReference type="InterPro" id="IPR033433">
    <property type="entry name" value="GtaA_N"/>
</dbReference>
<evidence type="ECO:0008006" key="7">
    <source>
        <dbReference type="Google" id="ProtNLM"/>
    </source>
</evidence>
<dbReference type="EMBL" id="CP042997">
    <property type="protein sequence ID" value="QEH39208.1"/>
    <property type="molecule type" value="Genomic_DNA"/>
</dbReference>
<keyword evidence="1" id="KW-0732">Signal</keyword>
<proteinExistence type="predicted"/>
<evidence type="ECO:0000313" key="6">
    <source>
        <dbReference type="Proteomes" id="UP000324233"/>
    </source>
</evidence>
<dbReference type="InterPro" id="IPR032514">
    <property type="entry name" value="GtaA_central"/>
</dbReference>
<evidence type="ECO:0000259" key="4">
    <source>
        <dbReference type="Pfam" id="PF17168"/>
    </source>
</evidence>
<dbReference type="InterPro" id="IPR008979">
    <property type="entry name" value="Galactose-bd-like_sf"/>
</dbReference>
<dbReference type="Pfam" id="PF16334">
    <property type="entry name" value="DUF4964"/>
    <property type="match status" value="1"/>
</dbReference>
<feature type="domain" description="Glutaminase A N-terminal" evidence="4">
    <location>
        <begin position="118"/>
        <end position="350"/>
    </location>
</feature>
<organism evidence="5 6">
    <name type="scientific">Aquisphaera giovannonii</name>
    <dbReference type="NCBI Taxonomy" id="406548"/>
    <lineage>
        <taxon>Bacteria</taxon>
        <taxon>Pseudomonadati</taxon>
        <taxon>Planctomycetota</taxon>
        <taxon>Planctomycetia</taxon>
        <taxon>Isosphaerales</taxon>
        <taxon>Isosphaeraceae</taxon>
        <taxon>Aquisphaera</taxon>
    </lineage>
</organism>
<gene>
    <name evidence="5" type="ORF">OJF2_78220</name>
</gene>
<accession>A0A5B9WEY9</accession>
<protein>
    <recommendedName>
        <fullName evidence="7">Glutaminase</fullName>
    </recommendedName>
</protein>
<reference evidence="5 6" key="1">
    <citation type="submission" date="2019-08" db="EMBL/GenBank/DDBJ databases">
        <title>Deep-cultivation of Planctomycetes and their phenomic and genomic characterization uncovers novel biology.</title>
        <authorList>
            <person name="Wiegand S."/>
            <person name="Jogler M."/>
            <person name="Boedeker C."/>
            <person name="Pinto D."/>
            <person name="Vollmers J."/>
            <person name="Rivas-Marin E."/>
            <person name="Kohn T."/>
            <person name="Peeters S.H."/>
            <person name="Heuer A."/>
            <person name="Rast P."/>
            <person name="Oberbeckmann S."/>
            <person name="Bunk B."/>
            <person name="Jeske O."/>
            <person name="Meyerdierks A."/>
            <person name="Storesund J.E."/>
            <person name="Kallscheuer N."/>
            <person name="Luecker S."/>
            <person name="Lage O.M."/>
            <person name="Pohl T."/>
            <person name="Merkel B.J."/>
            <person name="Hornburger P."/>
            <person name="Mueller R.-W."/>
            <person name="Bruemmer F."/>
            <person name="Labrenz M."/>
            <person name="Spormann A.M."/>
            <person name="Op den Camp H."/>
            <person name="Overmann J."/>
            <person name="Amann R."/>
            <person name="Jetten M.S.M."/>
            <person name="Mascher T."/>
            <person name="Medema M.H."/>
            <person name="Devos D.P."/>
            <person name="Kaster A.-K."/>
            <person name="Ovreas L."/>
            <person name="Rohde M."/>
            <person name="Galperin M.Y."/>
            <person name="Jogler C."/>
        </authorList>
    </citation>
    <scope>NUCLEOTIDE SEQUENCE [LARGE SCALE GENOMIC DNA]</scope>
    <source>
        <strain evidence="5 6">OJF2</strain>
    </source>
</reference>
<evidence type="ECO:0000259" key="3">
    <source>
        <dbReference type="Pfam" id="PF16335"/>
    </source>
</evidence>
<dbReference type="PANTHER" id="PTHR31987">
    <property type="entry name" value="GLUTAMINASE A-RELATED"/>
    <property type="match status" value="1"/>
</dbReference>
<dbReference type="PANTHER" id="PTHR31987:SF1">
    <property type="entry name" value="GLUTAMINASE A"/>
    <property type="match status" value="1"/>
</dbReference>
<feature type="domain" description="Glutaminase A central" evidence="3">
    <location>
        <begin position="358"/>
        <end position="702"/>
    </location>
</feature>
<evidence type="ECO:0000259" key="2">
    <source>
        <dbReference type="Pfam" id="PF16334"/>
    </source>
</evidence>
<dbReference type="Gene3D" id="2.60.120.260">
    <property type="entry name" value="Galactose-binding domain-like"/>
    <property type="match status" value="1"/>
</dbReference>
<dbReference type="Proteomes" id="UP000324233">
    <property type="component" value="Chromosome"/>
</dbReference>
<dbReference type="InterPro" id="IPR052743">
    <property type="entry name" value="Glutaminase_GtaA"/>
</dbReference>
<evidence type="ECO:0000313" key="5">
    <source>
        <dbReference type="EMBL" id="QEH39208.1"/>
    </source>
</evidence>
<dbReference type="SUPFAM" id="SSF49785">
    <property type="entry name" value="Galactose-binding domain-like"/>
    <property type="match status" value="1"/>
</dbReference>
<dbReference type="KEGG" id="agv:OJF2_78220"/>
<dbReference type="InterPro" id="IPR032515">
    <property type="entry name" value="DUF4964"/>
</dbReference>
<feature type="signal peptide" evidence="1">
    <location>
        <begin position="1"/>
        <end position="27"/>
    </location>
</feature>